<comment type="similarity">
    <text evidence="1">Belongs to the initiator RepB protein family.</text>
</comment>
<organism evidence="3 4">
    <name type="scientific">Segatella bryantii</name>
    <name type="common">Prevotella bryantii</name>
    <dbReference type="NCBI Taxonomy" id="77095"/>
    <lineage>
        <taxon>Bacteria</taxon>
        <taxon>Pseudomonadati</taxon>
        <taxon>Bacteroidota</taxon>
        <taxon>Bacteroidia</taxon>
        <taxon>Bacteroidales</taxon>
        <taxon>Prevotellaceae</taxon>
        <taxon>Segatella</taxon>
    </lineage>
</organism>
<evidence type="ECO:0000313" key="4">
    <source>
        <dbReference type="Proteomes" id="UP000216189"/>
    </source>
</evidence>
<protein>
    <recommendedName>
        <fullName evidence="2">Initiator Rep protein WH1 domain-containing protein</fullName>
    </recommendedName>
</protein>
<evidence type="ECO:0000256" key="1">
    <source>
        <dbReference type="ARBA" id="ARBA00038283"/>
    </source>
</evidence>
<sequence length="349" mass="40058">MKVEKTENCMDVIPGVMGFAMANWSKYSIIMAVKALDKLHDLFLASMNYHKTGLYSSDLAAISRMKEGDTYAVSLTYHELQFVAAHYCRVENCARELSEVPIAMPLSNPNTKKVDYIKFPCFAHVVDHADNHTVTFQFSRAILFYLLRCEYGLHSIDTSALLHMKSLHAMHLYIFLSCWVAAGYCHCTYLQLMHILCPGKSTNDLKYARMSTVDRAVTELDELLKHHISRCSCSYKLKTIKDKATKRRRVSSVKFFLIFRKTPVEEEHDALLNNISRKRVSTRLITLLNFTEKAAARYTQSMSFEKESQVMHAINNALRKQADCSLRGVSFNPYAYLRSAFRNIFGHDI</sequence>
<name>A0ABX4EH70_SEGBR</name>
<dbReference type="InterPro" id="IPR000525">
    <property type="entry name" value="Initiator_Rep_WH1"/>
</dbReference>
<dbReference type="Pfam" id="PF01051">
    <property type="entry name" value="Rep3_N"/>
    <property type="match status" value="1"/>
</dbReference>
<gene>
    <name evidence="3" type="ORF">CIK91_07195</name>
</gene>
<evidence type="ECO:0000259" key="2">
    <source>
        <dbReference type="Pfam" id="PF01051"/>
    </source>
</evidence>
<feature type="domain" description="Initiator Rep protein WH1" evidence="2">
    <location>
        <begin position="60"/>
        <end position="176"/>
    </location>
</feature>
<dbReference type="Proteomes" id="UP000216189">
    <property type="component" value="Unassembled WGS sequence"/>
</dbReference>
<reference evidence="3 4" key="1">
    <citation type="submission" date="2017-08" db="EMBL/GenBank/DDBJ databases">
        <title>Comparative genomics of non-oral Prevotella species.</title>
        <authorList>
            <person name="Accetto T."/>
            <person name="Nograsek B."/>
            <person name="Avgustin G."/>
        </authorList>
    </citation>
    <scope>NUCLEOTIDE SEQUENCE [LARGE SCALE GENOMIC DNA]</scope>
    <source>
        <strain evidence="3 4">TC1-1</strain>
    </source>
</reference>
<proteinExistence type="inferred from homology"/>
<dbReference type="EMBL" id="NPJF01000030">
    <property type="protein sequence ID" value="OYP55294.1"/>
    <property type="molecule type" value="Genomic_DNA"/>
</dbReference>
<accession>A0ABX4EH70</accession>
<evidence type="ECO:0000313" key="3">
    <source>
        <dbReference type="EMBL" id="OYP55294.1"/>
    </source>
</evidence>
<keyword evidence="4" id="KW-1185">Reference proteome</keyword>
<comment type="caution">
    <text evidence="3">The sequence shown here is derived from an EMBL/GenBank/DDBJ whole genome shotgun (WGS) entry which is preliminary data.</text>
</comment>